<evidence type="ECO:0000256" key="6">
    <source>
        <dbReference type="SAM" id="Phobius"/>
    </source>
</evidence>
<dbReference type="GO" id="GO:0016020">
    <property type="term" value="C:membrane"/>
    <property type="evidence" value="ECO:0007669"/>
    <property type="project" value="UniProtKB-SubCell"/>
</dbReference>
<dbReference type="Proteomes" id="UP001314263">
    <property type="component" value="Unassembled WGS sequence"/>
</dbReference>
<evidence type="ECO:0000256" key="1">
    <source>
        <dbReference type="ARBA" id="ARBA00004141"/>
    </source>
</evidence>
<dbReference type="AlphaFoldDB" id="A0AAV1IMB9"/>
<name>A0AAV1IMB9_9CHLO</name>
<accession>A0AAV1IMB9</accession>
<dbReference type="Gene3D" id="1.10.3460.10">
    <property type="entry name" value="Chlorophyll a/b binding protein domain"/>
    <property type="match status" value="1"/>
</dbReference>
<evidence type="ECO:0000256" key="4">
    <source>
        <dbReference type="ARBA" id="ARBA00023136"/>
    </source>
</evidence>
<reference evidence="7 8" key="1">
    <citation type="submission" date="2023-10" db="EMBL/GenBank/DDBJ databases">
        <authorList>
            <person name="Maclean D."/>
            <person name="Macfadyen A."/>
        </authorList>
    </citation>
    <scope>NUCLEOTIDE SEQUENCE [LARGE SCALE GENOMIC DNA]</scope>
</reference>
<dbReference type="EMBL" id="CAUYUE010000016">
    <property type="protein sequence ID" value="CAK0787138.1"/>
    <property type="molecule type" value="Genomic_DNA"/>
</dbReference>
<keyword evidence="8" id="KW-1185">Reference proteome</keyword>
<proteinExistence type="predicted"/>
<evidence type="ECO:0000256" key="3">
    <source>
        <dbReference type="ARBA" id="ARBA00022989"/>
    </source>
</evidence>
<keyword evidence="2 6" id="KW-0812">Transmembrane</keyword>
<evidence type="ECO:0000313" key="7">
    <source>
        <dbReference type="EMBL" id="CAK0787138.1"/>
    </source>
</evidence>
<protein>
    <submittedName>
        <fullName evidence="7">Uncharacterized protein</fullName>
    </submittedName>
</protein>
<dbReference type="SUPFAM" id="SSF103511">
    <property type="entry name" value="Chlorophyll a-b binding protein"/>
    <property type="match status" value="2"/>
</dbReference>
<sequence>MSSALSFKSSTADARPFLAPRMAAVTRGLRKPVVTQARGPSLKSKNNIAKSDFDKNSKEVTPFSSAFTRQREIWAGRTAMTGFLCACIGELITGKGALGQLQLETRLPQNVINWGVFAIVAFNFVTALNPFSPTFDEDNQRDVKKRPRGPTQKAMDPISRPQEYLGTSGGFGFTKKNELFVGRVAMLGFASELLGEVFTKGKGPFGQIGIPLGQPLNSEYAGVALAVWVGFFLFAAIGFGNFGQQEGNDEIY</sequence>
<comment type="caution">
    <text evidence="7">The sequence shown here is derived from an EMBL/GenBank/DDBJ whole genome shotgun (WGS) entry which is preliminary data.</text>
</comment>
<feature type="region of interest" description="Disordered" evidence="5">
    <location>
        <begin position="136"/>
        <end position="159"/>
    </location>
</feature>
<organism evidence="7 8">
    <name type="scientific">Coccomyxa viridis</name>
    <dbReference type="NCBI Taxonomy" id="1274662"/>
    <lineage>
        <taxon>Eukaryota</taxon>
        <taxon>Viridiplantae</taxon>
        <taxon>Chlorophyta</taxon>
        <taxon>core chlorophytes</taxon>
        <taxon>Trebouxiophyceae</taxon>
        <taxon>Trebouxiophyceae incertae sedis</taxon>
        <taxon>Coccomyxaceae</taxon>
        <taxon>Coccomyxa</taxon>
    </lineage>
</organism>
<comment type="subcellular location">
    <subcellularLocation>
        <location evidence="1">Membrane</location>
        <topology evidence="1">Multi-pass membrane protein</topology>
    </subcellularLocation>
</comment>
<keyword evidence="3 6" id="KW-1133">Transmembrane helix</keyword>
<keyword evidence="4 6" id="KW-0472">Membrane</keyword>
<evidence type="ECO:0000256" key="5">
    <source>
        <dbReference type="SAM" id="MobiDB-lite"/>
    </source>
</evidence>
<evidence type="ECO:0000256" key="2">
    <source>
        <dbReference type="ARBA" id="ARBA00022692"/>
    </source>
</evidence>
<dbReference type="PANTHER" id="PTHR14154">
    <property type="entry name" value="UPF0041 BRAIN PROTEIN 44-RELATED"/>
    <property type="match status" value="1"/>
</dbReference>
<feature type="transmembrane region" description="Helical" evidence="6">
    <location>
        <begin position="220"/>
        <end position="242"/>
    </location>
</feature>
<gene>
    <name evidence="7" type="ORF">CVIRNUC_010354</name>
</gene>
<evidence type="ECO:0000313" key="8">
    <source>
        <dbReference type="Proteomes" id="UP001314263"/>
    </source>
</evidence>